<dbReference type="KEGG" id="bwa:HLV38_03860"/>
<organism evidence="2 3">
    <name type="scientific">Berryella wangjianweii</name>
    <dbReference type="NCBI Taxonomy" id="2734634"/>
    <lineage>
        <taxon>Bacteria</taxon>
        <taxon>Bacillati</taxon>
        <taxon>Actinomycetota</taxon>
        <taxon>Coriobacteriia</taxon>
        <taxon>Eggerthellales</taxon>
        <taxon>Eggerthellaceae</taxon>
        <taxon>Berryella</taxon>
    </lineage>
</organism>
<dbReference type="Proteomes" id="UP000503297">
    <property type="component" value="Chromosome"/>
</dbReference>
<sequence length="264" mass="28308">MLGSGSDALRGLMGAFGRTSQVARADQDDVADDRSPRRAVRRDLDDDFPRASAAEPRGDERRRSRRKKRASALFDRTIGAGERDAAPAEGAPRAAVYEGRMGAAARKTARLVPSASAGPVRARLNPAGLLSGLTLNASRAVSLTTVAALIGVTVFLYAPARDWYQALRENQRLELEYELVQERNAALKSQNDALRTGAGIETTAHERFGWVRRGESTAVVSGLSRDAEAAASPAEPPKSVRSDEVSMPSTWYSPLGDLVFGVTS</sequence>
<evidence type="ECO:0000313" key="2">
    <source>
        <dbReference type="EMBL" id="QKF07349.1"/>
    </source>
</evidence>
<reference evidence="3" key="1">
    <citation type="submission" date="2020-05" db="EMBL/GenBank/DDBJ databases">
        <title>Novel species in genus Nocardioides.</title>
        <authorList>
            <person name="Zhang G."/>
        </authorList>
    </citation>
    <scope>NUCLEOTIDE SEQUENCE [LARGE SCALE GENOMIC DNA]</scope>
    <source>
        <strain evidence="3">zg-1050</strain>
    </source>
</reference>
<accession>A0A6M8J7G1</accession>
<gene>
    <name evidence="2" type="ORF">HLV38_03860</name>
</gene>
<protein>
    <recommendedName>
        <fullName evidence="4">Septum formation initiator family protein</fullName>
    </recommendedName>
</protein>
<keyword evidence="3" id="KW-1185">Reference proteome</keyword>
<evidence type="ECO:0008006" key="4">
    <source>
        <dbReference type="Google" id="ProtNLM"/>
    </source>
</evidence>
<feature type="compositionally biased region" description="Basic and acidic residues" evidence="1">
    <location>
        <begin position="32"/>
        <end position="49"/>
    </location>
</feature>
<evidence type="ECO:0000313" key="3">
    <source>
        <dbReference type="Proteomes" id="UP000503297"/>
    </source>
</evidence>
<dbReference type="AlphaFoldDB" id="A0A6M8J7G1"/>
<dbReference type="RefSeq" id="WP_173164435.1">
    <property type="nucleotide sequence ID" value="NZ_CP053716.1"/>
</dbReference>
<proteinExistence type="predicted"/>
<feature type="region of interest" description="Disordered" evidence="1">
    <location>
        <begin position="222"/>
        <end position="250"/>
    </location>
</feature>
<feature type="region of interest" description="Disordered" evidence="1">
    <location>
        <begin position="16"/>
        <end position="76"/>
    </location>
</feature>
<name>A0A6M8J7G1_9ACTN</name>
<dbReference type="EMBL" id="CP053716">
    <property type="protein sequence ID" value="QKF07349.1"/>
    <property type="molecule type" value="Genomic_DNA"/>
</dbReference>
<evidence type="ECO:0000256" key="1">
    <source>
        <dbReference type="SAM" id="MobiDB-lite"/>
    </source>
</evidence>